<reference evidence="2 3" key="1">
    <citation type="submission" date="2019-12" db="EMBL/GenBank/DDBJ databases">
        <authorList>
            <person name="Shi Y."/>
        </authorList>
    </citation>
    <scope>NUCLEOTIDE SEQUENCE [LARGE SCALE GENOMIC DNA]</scope>
    <source>
        <strain evidence="2 3">JCM 17929</strain>
    </source>
</reference>
<organism evidence="2 3">
    <name type="scientific">Kocuria sediminis</name>
    <dbReference type="NCBI Taxonomy" id="1038857"/>
    <lineage>
        <taxon>Bacteria</taxon>
        <taxon>Bacillati</taxon>
        <taxon>Actinomycetota</taxon>
        <taxon>Actinomycetes</taxon>
        <taxon>Micrococcales</taxon>
        <taxon>Micrococcaceae</taxon>
        <taxon>Kocuria</taxon>
    </lineage>
</organism>
<dbReference type="RefSeq" id="WP_156270570.1">
    <property type="nucleotide sequence ID" value="NZ_WOGU01000017.1"/>
</dbReference>
<dbReference type="EMBL" id="WOGU01000017">
    <property type="protein sequence ID" value="MUN64695.1"/>
    <property type="molecule type" value="Genomic_DNA"/>
</dbReference>
<evidence type="ECO:0000313" key="2">
    <source>
        <dbReference type="EMBL" id="MUN64695.1"/>
    </source>
</evidence>
<sequence>MVLLASPRVRRAHITRRRRGLLALGFAVLILLGPTLGYFTLHQAADALALSVLVVTGGAMISMVAGEMPTEAPIGLPARRARFCSSEDCALSAAIPAYPGI</sequence>
<gene>
    <name evidence="2" type="ORF">GMA12_16355</name>
</gene>
<dbReference type="AlphaFoldDB" id="A0A6N8GUT9"/>
<keyword evidence="1" id="KW-0812">Transmembrane</keyword>
<comment type="caution">
    <text evidence="2">The sequence shown here is derived from an EMBL/GenBank/DDBJ whole genome shotgun (WGS) entry which is preliminary data.</text>
</comment>
<name>A0A6N8GUT9_9MICC</name>
<feature type="transmembrane region" description="Helical" evidence="1">
    <location>
        <begin position="47"/>
        <end position="66"/>
    </location>
</feature>
<evidence type="ECO:0000313" key="3">
    <source>
        <dbReference type="Proteomes" id="UP000436989"/>
    </source>
</evidence>
<dbReference type="Proteomes" id="UP000436989">
    <property type="component" value="Unassembled WGS sequence"/>
</dbReference>
<protein>
    <submittedName>
        <fullName evidence="2">Uncharacterized protein</fullName>
    </submittedName>
</protein>
<accession>A0A6N8GUT9</accession>
<keyword evidence="1" id="KW-0472">Membrane</keyword>
<feature type="transmembrane region" description="Helical" evidence="1">
    <location>
        <begin position="21"/>
        <end position="41"/>
    </location>
</feature>
<keyword evidence="1" id="KW-1133">Transmembrane helix</keyword>
<keyword evidence="3" id="KW-1185">Reference proteome</keyword>
<proteinExistence type="predicted"/>
<evidence type="ECO:0000256" key="1">
    <source>
        <dbReference type="SAM" id="Phobius"/>
    </source>
</evidence>